<protein>
    <submittedName>
        <fullName evidence="4">Tetratricopeptide repeat protein</fullName>
    </submittedName>
</protein>
<dbReference type="OrthoDB" id="232498at2"/>
<reference evidence="4 5" key="1">
    <citation type="submission" date="2019-01" db="EMBL/GenBank/DDBJ databases">
        <title>Pseudolysobacter antarctica gen. nov., sp. nov., isolated from Fildes Peninsula, Antarctica.</title>
        <authorList>
            <person name="Wei Z."/>
            <person name="Peng F."/>
        </authorList>
    </citation>
    <scope>NUCLEOTIDE SEQUENCE [LARGE SCALE GENOMIC DNA]</scope>
    <source>
        <strain evidence="4 5">AQ6-296</strain>
    </source>
</reference>
<dbReference type="PANTHER" id="PTHR31350">
    <property type="entry name" value="SI:DKEY-261L7.2"/>
    <property type="match status" value="1"/>
</dbReference>
<evidence type="ECO:0000256" key="2">
    <source>
        <dbReference type="PROSITE-ProRule" id="PRU00339"/>
    </source>
</evidence>
<proteinExistence type="inferred from homology"/>
<dbReference type="InterPro" id="IPR019734">
    <property type="entry name" value="TPR_rpt"/>
</dbReference>
<accession>A0A411HFI2</accession>
<evidence type="ECO:0000259" key="3">
    <source>
        <dbReference type="Pfam" id="PF13369"/>
    </source>
</evidence>
<dbReference type="PANTHER" id="PTHR31350:SF21">
    <property type="entry name" value="F-BOX ONLY PROTEIN 21"/>
    <property type="match status" value="1"/>
</dbReference>
<evidence type="ECO:0000313" key="5">
    <source>
        <dbReference type="Proteomes" id="UP000291562"/>
    </source>
</evidence>
<dbReference type="InterPro" id="IPR032698">
    <property type="entry name" value="SirB1_N"/>
</dbReference>
<dbReference type="SUPFAM" id="SSF48452">
    <property type="entry name" value="TPR-like"/>
    <property type="match status" value="1"/>
</dbReference>
<dbReference type="Gene3D" id="1.25.40.10">
    <property type="entry name" value="Tetratricopeptide repeat domain"/>
    <property type="match status" value="1"/>
</dbReference>
<name>A0A411HFI2_9GAMM</name>
<comment type="similarity">
    <text evidence="1">Belongs to the UPF0162 family.</text>
</comment>
<evidence type="ECO:0000313" key="4">
    <source>
        <dbReference type="EMBL" id="QBB69245.1"/>
    </source>
</evidence>
<feature type="repeat" description="TPR" evidence="2">
    <location>
        <begin position="223"/>
        <end position="256"/>
    </location>
</feature>
<keyword evidence="5" id="KW-1185">Reference proteome</keyword>
<keyword evidence="2" id="KW-0802">TPR repeat</keyword>
<feature type="domain" description="Protein SirB1 N-terminal" evidence="3">
    <location>
        <begin position="37"/>
        <end position="193"/>
    </location>
</feature>
<dbReference type="AlphaFoldDB" id="A0A411HFI2"/>
<dbReference type="Proteomes" id="UP000291562">
    <property type="component" value="Chromosome"/>
</dbReference>
<dbReference type="EMBL" id="CP035704">
    <property type="protein sequence ID" value="QBB69245.1"/>
    <property type="molecule type" value="Genomic_DNA"/>
</dbReference>
<dbReference type="InterPro" id="IPR011990">
    <property type="entry name" value="TPR-like_helical_dom_sf"/>
</dbReference>
<sequence length="277" mass="31837">MDNSWLQLNLVEDEEIPLFRTALLIAQDEYPQLAAAEYEARIDGYFRQLRTELSPALLPAAQLQHLNRFLFEEVGFAGNEVDYYDPRNSYLNDVLDRRIGNPISLAVVQLELAQRLDIPLQGVSFPGHFLVRLPVDDGLIVLDPYQKGRSLDETELRSRAQGYFDAAREIDDHHLARMLEPASHRAILTRMLRNLKAVYSEREDLARAVRCSDRLLSVDPHQHEEYRDRGLLYLRLEHIGAAREDLRRYLKLEPTAADADAIRLQLAEISSVPARLN</sequence>
<dbReference type="PROSITE" id="PS50005">
    <property type="entry name" value="TPR"/>
    <property type="match status" value="2"/>
</dbReference>
<organism evidence="4 5">
    <name type="scientific">Pseudolysobacter antarcticus</name>
    <dbReference type="NCBI Taxonomy" id="2511995"/>
    <lineage>
        <taxon>Bacteria</taxon>
        <taxon>Pseudomonadati</taxon>
        <taxon>Pseudomonadota</taxon>
        <taxon>Gammaproteobacteria</taxon>
        <taxon>Lysobacterales</taxon>
        <taxon>Rhodanobacteraceae</taxon>
        <taxon>Pseudolysobacter</taxon>
    </lineage>
</organism>
<dbReference type="KEGG" id="xbc:ELE36_01990"/>
<evidence type="ECO:0000256" key="1">
    <source>
        <dbReference type="ARBA" id="ARBA00007100"/>
    </source>
</evidence>
<dbReference type="RefSeq" id="WP_129831501.1">
    <property type="nucleotide sequence ID" value="NZ_CP035704.1"/>
</dbReference>
<feature type="repeat" description="TPR" evidence="2">
    <location>
        <begin position="189"/>
        <end position="222"/>
    </location>
</feature>
<gene>
    <name evidence="4" type="ORF">ELE36_01990</name>
</gene>
<dbReference type="Pfam" id="PF13371">
    <property type="entry name" value="TPR_9"/>
    <property type="match status" value="1"/>
</dbReference>
<dbReference type="Pfam" id="PF13369">
    <property type="entry name" value="Transglut_core2"/>
    <property type="match status" value="1"/>
</dbReference>